<evidence type="ECO:0000256" key="1">
    <source>
        <dbReference type="ARBA" id="ARBA00011245"/>
    </source>
</evidence>
<dbReference type="RefSeq" id="WP_126752184.1">
    <property type="nucleotide sequence ID" value="NZ_JBHUMT010000001.1"/>
</dbReference>
<evidence type="ECO:0000256" key="4">
    <source>
        <dbReference type="ARBA" id="ARBA00022927"/>
    </source>
</evidence>
<dbReference type="AlphaFoldDB" id="A0A432YSE9"/>
<keyword evidence="3 5" id="KW-0732">Signal</keyword>
<name>A0A432YSE9_9GAMM</name>
<keyword evidence="2" id="KW-0813">Transport</keyword>
<sequence>MKASFLTAVSAALLIISGQAIGAEKSARDIVEQAELNAYYSGDDGRSAARMIITDNQGRQQMRQFTILRKDQQDGGVQDMMIFFSRPADVRDTVFRVVKQVNDDDDRWLYLPDLDLVKRISAGDKRTSFVGSHFFYEDVSGRNTDLDNYELVSESEDSYVLKGTPKDPGNVEFSYYEVIIDKEHMLPIESTFYNESGEAYRKMEVLKVETVQGYPTVTHSRMSDLTNGGQTEMQFRFMKYNIGLPDSIFSERSLRNPPAEWLQLRD</sequence>
<evidence type="ECO:0000256" key="3">
    <source>
        <dbReference type="ARBA" id="ARBA00022729"/>
    </source>
</evidence>
<dbReference type="CDD" id="cd16329">
    <property type="entry name" value="LolA_like"/>
    <property type="match status" value="1"/>
</dbReference>
<feature type="signal peptide" evidence="5">
    <location>
        <begin position="1"/>
        <end position="22"/>
    </location>
</feature>
<evidence type="ECO:0000256" key="2">
    <source>
        <dbReference type="ARBA" id="ARBA00022448"/>
    </source>
</evidence>
<feature type="chain" id="PRO_5019067157" evidence="5">
    <location>
        <begin position="23"/>
        <end position="266"/>
    </location>
</feature>
<dbReference type="Pfam" id="PF17131">
    <property type="entry name" value="LolA_like"/>
    <property type="match status" value="1"/>
</dbReference>
<dbReference type="InterPro" id="IPR029046">
    <property type="entry name" value="LolA/LolB/LppX"/>
</dbReference>
<evidence type="ECO:0000259" key="6">
    <source>
        <dbReference type="Pfam" id="PF17131"/>
    </source>
</evidence>
<keyword evidence="4" id="KW-0653">Protein transport</keyword>
<evidence type="ECO:0000256" key="5">
    <source>
        <dbReference type="SAM" id="SignalP"/>
    </source>
</evidence>
<comment type="caution">
    <text evidence="7">The sequence shown here is derived from an EMBL/GenBank/DDBJ whole genome shotgun (WGS) entry which is preliminary data.</text>
</comment>
<reference evidence="7 8" key="1">
    <citation type="journal article" date="2011" name="Front. Microbiol.">
        <title>Genomic signatures of strain selection and enhancement in Bacillus atrophaeus var. globigii, a historical biowarfare simulant.</title>
        <authorList>
            <person name="Gibbons H.S."/>
            <person name="Broomall S.M."/>
            <person name="McNew L.A."/>
            <person name="Daligault H."/>
            <person name="Chapman C."/>
            <person name="Bruce D."/>
            <person name="Karavis M."/>
            <person name="Krepps M."/>
            <person name="McGregor P.A."/>
            <person name="Hong C."/>
            <person name="Park K.H."/>
            <person name="Akmal A."/>
            <person name="Feldman A."/>
            <person name="Lin J.S."/>
            <person name="Chang W.E."/>
            <person name="Higgs B.W."/>
            <person name="Demirev P."/>
            <person name="Lindquist J."/>
            <person name="Liem A."/>
            <person name="Fochler E."/>
            <person name="Read T.D."/>
            <person name="Tapia R."/>
            <person name="Johnson S."/>
            <person name="Bishop-Lilly K.A."/>
            <person name="Detter C."/>
            <person name="Han C."/>
            <person name="Sozhamannan S."/>
            <person name="Rosenzweig C.N."/>
            <person name="Skowronski E.W."/>
        </authorList>
    </citation>
    <scope>NUCLEOTIDE SEQUENCE [LARGE SCALE GENOMIC DNA]</scope>
    <source>
        <strain evidence="7 8">TPS4-2</strain>
    </source>
</reference>
<feature type="domain" description="Uncharacterized protein TP-0789" evidence="6">
    <location>
        <begin position="78"/>
        <end position="255"/>
    </location>
</feature>
<dbReference type="SUPFAM" id="SSF89392">
    <property type="entry name" value="Prokaryotic lipoproteins and lipoprotein localization factors"/>
    <property type="match status" value="1"/>
</dbReference>
<dbReference type="InterPro" id="IPR033399">
    <property type="entry name" value="TP_0789-like"/>
</dbReference>
<evidence type="ECO:0000313" key="7">
    <source>
        <dbReference type="EMBL" id="RUO64506.1"/>
    </source>
</evidence>
<evidence type="ECO:0000313" key="8">
    <source>
        <dbReference type="Proteomes" id="UP000288361"/>
    </source>
</evidence>
<protein>
    <submittedName>
        <fullName evidence="7">Outer membrane lipoprotein-sorting protein</fullName>
    </submittedName>
</protein>
<dbReference type="GO" id="GO:0015031">
    <property type="term" value="P:protein transport"/>
    <property type="evidence" value="ECO:0007669"/>
    <property type="project" value="UniProtKB-KW"/>
</dbReference>
<dbReference type="Proteomes" id="UP000288361">
    <property type="component" value="Unassembled WGS sequence"/>
</dbReference>
<dbReference type="EMBL" id="PIQA01000004">
    <property type="protein sequence ID" value="RUO64506.1"/>
    <property type="molecule type" value="Genomic_DNA"/>
</dbReference>
<dbReference type="Gene3D" id="2.50.20.10">
    <property type="entry name" value="Lipoprotein localisation LolA/LolB/LppX"/>
    <property type="match status" value="1"/>
</dbReference>
<keyword evidence="7" id="KW-0449">Lipoprotein</keyword>
<proteinExistence type="predicted"/>
<accession>A0A432YSE9</accession>
<gene>
    <name evidence="7" type="ORF">CWI73_07385</name>
</gene>
<comment type="subunit">
    <text evidence="1">Monomer.</text>
</comment>
<organism evidence="7 8">
    <name type="scientific">Idiomarina piscisalsi</name>
    <dbReference type="NCBI Taxonomy" id="1096243"/>
    <lineage>
        <taxon>Bacteria</taxon>
        <taxon>Pseudomonadati</taxon>
        <taxon>Pseudomonadota</taxon>
        <taxon>Gammaproteobacteria</taxon>
        <taxon>Alteromonadales</taxon>
        <taxon>Idiomarinaceae</taxon>
        <taxon>Idiomarina</taxon>
    </lineage>
</organism>